<keyword evidence="2 7" id="KW-0813">Transport</keyword>
<proteinExistence type="inferred from homology"/>
<evidence type="ECO:0000256" key="5">
    <source>
        <dbReference type="ARBA" id="ARBA00022989"/>
    </source>
</evidence>
<evidence type="ECO:0000259" key="8">
    <source>
        <dbReference type="PROSITE" id="PS50928"/>
    </source>
</evidence>
<dbReference type="CDD" id="cd06261">
    <property type="entry name" value="TM_PBP2"/>
    <property type="match status" value="1"/>
</dbReference>
<comment type="subcellular location">
    <subcellularLocation>
        <location evidence="1 7">Cell membrane</location>
        <topology evidence="1 7">Multi-pass membrane protein</topology>
    </subcellularLocation>
</comment>
<name>A0A7Z0GM08_9MICC</name>
<evidence type="ECO:0000256" key="1">
    <source>
        <dbReference type="ARBA" id="ARBA00004651"/>
    </source>
</evidence>
<evidence type="ECO:0000256" key="6">
    <source>
        <dbReference type="ARBA" id="ARBA00023136"/>
    </source>
</evidence>
<evidence type="ECO:0000313" key="9">
    <source>
        <dbReference type="EMBL" id="NYJ78461.1"/>
    </source>
</evidence>
<feature type="transmembrane region" description="Helical" evidence="7">
    <location>
        <begin position="109"/>
        <end position="130"/>
    </location>
</feature>
<dbReference type="PANTHER" id="PTHR30465">
    <property type="entry name" value="INNER MEMBRANE ABC TRANSPORTER"/>
    <property type="match status" value="1"/>
</dbReference>
<keyword evidence="10" id="KW-1185">Reference proteome</keyword>
<feature type="transmembrane region" description="Helical" evidence="7">
    <location>
        <begin position="196"/>
        <end position="214"/>
    </location>
</feature>
<keyword evidence="4 7" id="KW-0812">Transmembrane</keyword>
<gene>
    <name evidence="9" type="ORF">HNR09_001872</name>
</gene>
<dbReference type="SUPFAM" id="SSF161098">
    <property type="entry name" value="MetI-like"/>
    <property type="match status" value="1"/>
</dbReference>
<feature type="transmembrane region" description="Helical" evidence="7">
    <location>
        <begin position="301"/>
        <end position="325"/>
    </location>
</feature>
<evidence type="ECO:0000313" key="10">
    <source>
        <dbReference type="Proteomes" id="UP000535437"/>
    </source>
</evidence>
<reference evidence="9 10" key="1">
    <citation type="submission" date="2020-07" db="EMBL/GenBank/DDBJ databases">
        <title>Sequencing the genomes of 1000 actinobacteria strains.</title>
        <authorList>
            <person name="Klenk H.-P."/>
        </authorList>
    </citation>
    <scope>NUCLEOTIDE SEQUENCE [LARGE SCALE GENOMIC DNA]</scope>
    <source>
        <strain evidence="9 10">DSM 15475</strain>
    </source>
</reference>
<dbReference type="GO" id="GO:0055085">
    <property type="term" value="P:transmembrane transport"/>
    <property type="evidence" value="ECO:0007669"/>
    <property type="project" value="InterPro"/>
</dbReference>
<dbReference type="GO" id="GO:0005886">
    <property type="term" value="C:plasma membrane"/>
    <property type="evidence" value="ECO:0007669"/>
    <property type="project" value="UniProtKB-SubCell"/>
</dbReference>
<dbReference type="EMBL" id="JACCFY010000001">
    <property type="protein sequence ID" value="NYJ78461.1"/>
    <property type="molecule type" value="Genomic_DNA"/>
</dbReference>
<dbReference type="PANTHER" id="PTHR30465:SF0">
    <property type="entry name" value="OLIGOPEPTIDE TRANSPORT SYSTEM PERMEASE PROTEIN APPB"/>
    <property type="match status" value="1"/>
</dbReference>
<keyword evidence="3" id="KW-1003">Cell membrane</keyword>
<evidence type="ECO:0000256" key="4">
    <source>
        <dbReference type="ARBA" id="ARBA00022692"/>
    </source>
</evidence>
<dbReference type="Gene3D" id="1.10.3720.10">
    <property type="entry name" value="MetI-like"/>
    <property type="match status" value="1"/>
</dbReference>
<comment type="caution">
    <text evidence="9">The sequence shown here is derived from an EMBL/GenBank/DDBJ whole genome shotgun (WGS) entry which is preliminary data.</text>
</comment>
<evidence type="ECO:0000256" key="7">
    <source>
        <dbReference type="RuleBase" id="RU363032"/>
    </source>
</evidence>
<dbReference type="AlphaFoldDB" id="A0A7Z0GM08"/>
<protein>
    <submittedName>
        <fullName evidence="9">Peptide/nickel transport system permease protein</fullName>
    </submittedName>
</protein>
<feature type="domain" description="ABC transmembrane type-1" evidence="8">
    <location>
        <begin position="103"/>
        <end position="322"/>
    </location>
</feature>
<dbReference type="Proteomes" id="UP000535437">
    <property type="component" value="Unassembled WGS sequence"/>
</dbReference>
<feature type="transmembrane region" description="Helical" evidence="7">
    <location>
        <begin position="12"/>
        <end position="31"/>
    </location>
</feature>
<comment type="similarity">
    <text evidence="7">Belongs to the binding-protein-dependent transport system permease family.</text>
</comment>
<feature type="transmembrane region" description="Helical" evidence="7">
    <location>
        <begin position="261"/>
        <end position="281"/>
    </location>
</feature>
<keyword evidence="6 7" id="KW-0472">Membrane</keyword>
<sequence length="331" mass="37322">MLKFLSLRLVRYAVMTFAVTSLSYLMAVSFFNPEAQLMDIMGGGLDPEASRANAQESLRRLDLDPEQNMLQRYWVWITGIITAWDWGRMPNGGFVNDEFAIRVWISTQLTLLATVLTMVIGIILGVYAAARQYRMGDRVTTWYSYFTMIVPVPVAYLLVQRGAIWVNELTGRQIFYVTGFRSIGVEGTWNQFVDMAAHYTVPTVAMTLFGWAAMQISQRQYLLDFVNADFVRTARATGLTRNQAIRKHALRVSFVPTAQSIAFTIPALFTGTVMAEMVFNWDGLGSWALRALHAHDVNSTVIIVFYGCIIFAIGAILADFFTSLVDPRVRL</sequence>
<accession>A0A7Z0GM08</accession>
<evidence type="ECO:0000256" key="3">
    <source>
        <dbReference type="ARBA" id="ARBA00022475"/>
    </source>
</evidence>
<organism evidence="9 10">
    <name type="scientific">Nesterenkonia xinjiangensis</name>
    <dbReference type="NCBI Taxonomy" id="225327"/>
    <lineage>
        <taxon>Bacteria</taxon>
        <taxon>Bacillati</taxon>
        <taxon>Actinomycetota</taxon>
        <taxon>Actinomycetes</taxon>
        <taxon>Micrococcales</taxon>
        <taxon>Micrococcaceae</taxon>
        <taxon>Nesterenkonia</taxon>
    </lineage>
</organism>
<feature type="transmembrane region" description="Helical" evidence="7">
    <location>
        <begin position="142"/>
        <end position="159"/>
    </location>
</feature>
<dbReference type="Pfam" id="PF00528">
    <property type="entry name" value="BPD_transp_1"/>
    <property type="match status" value="1"/>
</dbReference>
<dbReference type="RefSeq" id="WP_179541801.1">
    <property type="nucleotide sequence ID" value="NZ_BAAALL010000005.1"/>
</dbReference>
<evidence type="ECO:0000256" key="2">
    <source>
        <dbReference type="ARBA" id="ARBA00022448"/>
    </source>
</evidence>
<keyword evidence="5 7" id="KW-1133">Transmembrane helix</keyword>
<dbReference type="InterPro" id="IPR000515">
    <property type="entry name" value="MetI-like"/>
</dbReference>
<dbReference type="InterPro" id="IPR035906">
    <property type="entry name" value="MetI-like_sf"/>
</dbReference>
<dbReference type="PROSITE" id="PS50928">
    <property type="entry name" value="ABC_TM1"/>
    <property type="match status" value="1"/>
</dbReference>